<proteinExistence type="predicted"/>
<organism evidence="1 2">
    <name type="scientific">Rasiella rasia</name>
    <dbReference type="NCBI Taxonomy" id="2744027"/>
    <lineage>
        <taxon>Bacteria</taxon>
        <taxon>Pseudomonadati</taxon>
        <taxon>Bacteroidota</taxon>
        <taxon>Flavobacteriia</taxon>
        <taxon>Flavobacteriales</taxon>
        <taxon>Flavobacteriaceae</taxon>
        <taxon>Rasiella</taxon>
    </lineage>
</organism>
<accession>A0A6G6GJD0</accession>
<sequence length="201" mass="23552">MRIHLTFLLIIGISLISLGQTNSELIKTLKKELPESSTKDGRWIFYESESEIHKIEKTLISEFFPDVALYKVMLTNYLGYHVNKSNCLILFNRQKSKIQLVEPIWYSDIDKKFLKKFIGLEFKDNKTLNEFCYELQDLMLIGSNYEINNTKITESNITFDLTYEGRLKTEVWRNLEIKISGLEINGFSSTNPRMNETTKVE</sequence>
<name>A0A6G6GJD0_9FLAO</name>
<reference evidence="1 2" key="1">
    <citation type="submission" date="2020-02" db="EMBL/GenBank/DDBJ databases">
        <title>Complete genome sequence of Flavobacteriaceae bacterium.</title>
        <authorList>
            <person name="Kim S.-J."/>
            <person name="Kim Y.-S."/>
            <person name="Kim K.-H."/>
        </authorList>
    </citation>
    <scope>NUCLEOTIDE SEQUENCE [LARGE SCALE GENOMIC DNA]</scope>
    <source>
        <strain evidence="1 2">RR4-40</strain>
    </source>
</reference>
<protein>
    <submittedName>
        <fullName evidence="1">Uncharacterized protein</fullName>
    </submittedName>
</protein>
<dbReference type="RefSeq" id="WP_164678681.1">
    <property type="nucleotide sequence ID" value="NZ_CP049057.1"/>
</dbReference>
<evidence type="ECO:0000313" key="2">
    <source>
        <dbReference type="Proteomes" id="UP000505306"/>
    </source>
</evidence>
<dbReference type="AlphaFoldDB" id="A0A6G6GJD0"/>
<evidence type="ECO:0000313" key="1">
    <source>
        <dbReference type="EMBL" id="QIE58648.1"/>
    </source>
</evidence>
<gene>
    <name evidence="1" type="ORF">G5B37_03450</name>
</gene>
<dbReference type="KEGG" id="mgel:G5B37_03450"/>
<dbReference type="Proteomes" id="UP000505306">
    <property type="component" value="Chromosome"/>
</dbReference>
<dbReference type="EMBL" id="CP049057">
    <property type="protein sequence ID" value="QIE58648.1"/>
    <property type="molecule type" value="Genomic_DNA"/>
</dbReference>
<keyword evidence="2" id="KW-1185">Reference proteome</keyword>